<accession>A0ABD4Q9W5</accession>
<evidence type="ECO:0008006" key="3">
    <source>
        <dbReference type="Google" id="ProtNLM"/>
    </source>
</evidence>
<name>A0ABD4Q9W5_MYCTX</name>
<dbReference type="AlphaFoldDB" id="A0ABD4Q9W5"/>
<feature type="non-terminal residue" evidence="1">
    <location>
        <position position="1"/>
    </location>
</feature>
<dbReference type="Gene3D" id="3.40.710.10">
    <property type="entry name" value="DD-peptidase/beta-lactamase superfamily"/>
    <property type="match status" value="1"/>
</dbReference>
<dbReference type="SUPFAM" id="SSF56601">
    <property type="entry name" value="beta-lactamase/transpeptidase-like"/>
    <property type="match status" value="1"/>
</dbReference>
<dbReference type="EMBL" id="JAGIZI010000530">
    <property type="protein sequence ID" value="MBP0685766.1"/>
    <property type="molecule type" value="Genomic_DNA"/>
</dbReference>
<dbReference type="InterPro" id="IPR012338">
    <property type="entry name" value="Beta-lactam/transpept-like"/>
</dbReference>
<gene>
    <name evidence="1" type="ORF">J8J21_22225</name>
</gene>
<evidence type="ECO:0000313" key="1">
    <source>
        <dbReference type="EMBL" id="MBP0685766.1"/>
    </source>
</evidence>
<comment type="caution">
    <text evidence="1">The sequence shown here is derived from an EMBL/GenBank/DDBJ whole genome shotgun (WGS) entry which is preliminary data.</text>
</comment>
<feature type="non-terminal residue" evidence="1">
    <location>
        <position position="81"/>
    </location>
</feature>
<dbReference type="Proteomes" id="UP000671119">
    <property type="component" value="Unassembled WGS sequence"/>
</dbReference>
<evidence type="ECO:0000313" key="2">
    <source>
        <dbReference type="Proteomes" id="UP000671119"/>
    </source>
</evidence>
<sequence length="81" mass="8665">PQGGLRISMHDLATIGRLLARGGEVDGVRLLTPASVAMLRGPEWRYDGRNGDTGDGFDCRYGLAMQTLATPQAGCRDDLFG</sequence>
<organism evidence="1 2">
    <name type="scientific">Mycobacterium tuberculosis</name>
    <dbReference type="NCBI Taxonomy" id="1773"/>
    <lineage>
        <taxon>Bacteria</taxon>
        <taxon>Bacillati</taxon>
        <taxon>Actinomycetota</taxon>
        <taxon>Actinomycetes</taxon>
        <taxon>Mycobacteriales</taxon>
        <taxon>Mycobacteriaceae</taxon>
        <taxon>Mycobacterium</taxon>
        <taxon>Mycobacterium tuberculosis complex</taxon>
    </lineage>
</organism>
<protein>
    <recommendedName>
        <fullName evidence="3">Serine hydrolase</fullName>
    </recommendedName>
</protein>
<reference evidence="1 2" key="1">
    <citation type="submission" date="2021-03" db="EMBL/GenBank/DDBJ databases">
        <title>Whole Genome Sequencing of Mycobacterium tuberculosis clinical isolates from Arunachal Pradesh, India.</title>
        <authorList>
            <person name="Singh S."/>
            <person name="Mudliar S.R."/>
            <person name="Kulsum U."/>
            <person name="Rufai S.B."/>
            <person name="Singh P.K."/>
            <person name="Umpo M."/>
            <person name="Nyori M."/>
        </authorList>
    </citation>
    <scope>NUCLEOTIDE SEQUENCE [LARGE SCALE GENOMIC DNA]</scope>
    <source>
        <strain evidence="1 2">OMICS/BPL/0142/20/SP</strain>
    </source>
</reference>
<proteinExistence type="predicted"/>